<evidence type="ECO:0000313" key="8">
    <source>
        <dbReference type="EMBL" id="MBB6099999.1"/>
    </source>
</evidence>
<dbReference type="PANTHER" id="PTHR43787">
    <property type="entry name" value="FEMO COFACTOR BIOSYNTHESIS PROTEIN NIFB-RELATED"/>
    <property type="match status" value="1"/>
</dbReference>
<dbReference type="SFLD" id="SFLDS00029">
    <property type="entry name" value="Radical_SAM"/>
    <property type="match status" value="1"/>
</dbReference>
<keyword evidence="5" id="KW-0408">Iron</keyword>
<evidence type="ECO:0000256" key="4">
    <source>
        <dbReference type="ARBA" id="ARBA00022723"/>
    </source>
</evidence>
<gene>
    <name evidence="8" type="ORF">HNR42_003460</name>
</gene>
<dbReference type="PROSITE" id="PS51918">
    <property type="entry name" value="RADICAL_SAM"/>
    <property type="match status" value="1"/>
</dbReference>
<comment type="caution">
    <text evidence="8">The sequence shown here is derived from an EMBL/GenBank/DDBJ whole genome shotgun (WGS) entry which is preliminary data.</text>
</comment>
<keyword evidence="9" id="KW-1185">Reference proteome</keyword>
<organism evidence="8 9">
    <name type="scientific">Deinobacterium chartae</name>
    <dbReference type="NCBI Taxonomy" id="521158"/>
    <lineage>
        <taxon>Bacteria</taxon>
        <taxon>Thermotogati</taxon>
        <taxon>Deinococcota</taxon>
        <taxon>Deinococci</taxon>
        <taxon>Deinococcales</taxon>
        <taxon>Deinococcaceae</taxon>
        <taxon>Deinobacterium</taxon>
    </lineage>
</organism>
<evidence type="ECO:0000256" key="2">
    <source>
        <dbReference type="ARBA" id="ARBA00022485"/>
    </source>
</evidence>
<dbReference type="EMBL" id="JACHHG010000018">
    <property type="protein sequence ID" value="MBB6099999.1"/>
    <property type="molecule type" value="Genomic_DNA"/>
</dbReference>
<evidence type="ECO:0000256" key="1">
    <source>
        <dbReference type="ARBA" id="ARBA00001966"/>
    </source>
</evidence>
<keyword evidence="3" id="KW-0949">S-adenosyl-L-methionine</keyword>
<dbReference type="SUPFAM" id="SSF102114">
    <property type="entry name" value="Radical SAM enzymes"/>
    <property type="match status" value="1"/>
</dbReference>
<dbReference type="GO" id="GO:0003824">
    <property type="term" value="F:catalytic activity"/>
    <property type="evidence" value="ECO:0007669"/>
    <property type="project" value="InterPro"/>
</dbReference>
<sequence>MFLWSGTIYGPVRSRRLGLSLGVNLLPPGCKVCTYDCPYCECGFTRGGLKTEASQTLPEREEVLRDLEAILREEPVDAITFAGNGEPTLHPDLEEILAGTVRLRDALAPRARLVMLTNGIKLRDRQVRDRVLHYLDEVEVKLDAGTEETFAQVARPTVPFDLAELEALLVELGDRVVVQSCLFTGRTSNVSEADLSGIERILTRARPRRVELYSIDRAPADEALEPVSKAFLEAFAGRLRAQGLEAVTY</sequence>
<dbReference type="SFLD" id="SFLDG01083">
    <property type="entry name" value="Uncharacterised_Radical_SAM_Su"/>
    <property type="match status" value="1"/>
</dbReference>
<proteinExistence type="predicted"/>
<evidence type="ECO:0000256" key="3">
    <source>
        <dbReference type="ARBA" id="ARBA00022691"/>
    </source>
</evidence>
<reference evidence="8 9" key="1">
    <citation type="submission" date="2020-08" db="EMBL/GenBank/DDBJ databases">
        <title>Genomic Encyclopedia of Type Strains, Phase IV (KMG-IV): sequencing the most valuable type-strain genomes for metagenomic binning, comparative biology and taxonomic classification.</title>
        <authorList>
            <person name="Goeker M."/>
        </authorList>
    </citation>
    <scope>NUCLEOTIDE SEQUENCE [LARGE SCALE GENOMIC DNA]</scope>
    <source>
        <strain evidence="8 9">DSM 21458</strain>
    </source>
</reference>
<dbReference type="InterPro" id="IPR013785">
    <property type="entry name" value="Aldolase_TIM"/>
</dbReference>
<dbReference type="RefSeq" id="WP_183988737.1">
    <property type="nucleotide sequence ID" value="NZ_JACHHG010000018.1"/>
</dbReference>
<evidence type="ECO:0000259" key="7">
    <source>
        <dbReference type="PROSITE" id="PS51918"/>
    </source>
</evidence>
<dbReference type="InterPro" id="IPR007197">
    <property type="entry name" value="rSAM"/>
</dbReference>
<comment type="cofactor">
    <cofactor evidence="1">
        <name>[4Fe-4S] cluster</name>
        <dbReference type="ChEBI" id="CHEBI:49883"/>
    </cofactor>
</comment>
<feature type="domain" description="Radical SAM core" evidence="7">
    <location>
        <begin position="15"/>
        <end position="245"/>
    </location>
</feature>
<name>A0A841I6Z6_9DEIO</name>
<dbReference type="Proteomes" id="UP000569951">
    <property type="component" value="Unassembled WGS sequence"/>
</dbReference>
<keyword evidence="6" id="KW-0411">Iron-sulfur</keyword>
<evidence type="ECO:0000313" key="9">
    <source>
        <dbReference type="Proteomes" id="UP000569951"/>
    </source>
</evidence>
<dbReference type="GO" id="GO:0051539">
    <property type="term" value="F:4 iron, 4 sulfur cluster binding"/>
    <property type="evidence" value="ECO:0007669"/>
    <property type="project" value="UniProtKB-KW"/>
</dbReference>
<evidence type="ECO:0000256" key="6">
    <source>
        <dbReference type="ARBA" id="ARBA00023014"/>
    </source>
</evidence>
<dbReference type="CDD" id="cd01335">
    <property type="entry name" value="Radical_SAM"/>
    <property type="match status" value="1"/>
</dbReference>
<accession>A0A841I6Z6</accession>
<dbReference type="Gene3D" id="3.20.20.70">
    <property type="entry name" value="Aldolase class I"/>
    <property type="match status" value="1"/>
</dbReference>
<dbReference type="GO" id="GO:0046872">
    <property type="term" value="F:metal ion binding"/>
    <property type="evidence" value="ECO:0007669"/>
    <property type="project" value="UniProtKB-KW"/>
</dbReference>
<dbReference type="InterPro" id="IPR058240">
    <property type="entry name" value="rSAM_sf"/>
</dbReference>
<dbReference type="PANTHER" id="PTHR43787:SF11">
    <property type="entry name" value="UPF0026 PROTEIN SLR1464"/>
    <property type="match status" value="1"/>
</dbReference>
<keyword evidence="4" id="KW-0479">Metal-binding</keyword>
<protein>
    <submittedName>
        <fullName evidence="8">Wyosine [tRNA(Phe)-imidazoG37] synthetase (Radical SAM superfamily)</fullName>
    </submittedName>
</protein>
<dbReference type="InterPro" id="IPR040084">
    <property type="entry name" value="GTPase_Obg"/>
</dbReference>
<evidence type="ECO:0000256" key="5">
    <source>
        <dbReference type="ARBA" id="ARBA00023004"/>
    </source>
</evidence>
<dbReference type="Pfam" id="PF04055">
    <property type="entry name" value="Radical_SAM"/>
    <property type="match status" value="1"/>
</dbReference>
<dbReference type="AlphaFoldDB" id="A0A841I6Z6"/>
<keyword evidence="2" id="KW-0004">4Fe-4S</keyword>